<dbReference type="Pfam" id="PF00561">
    <property type="entry name" value="Abhydrolase_1"/>
    <property type="match status" value="1"/>
</dbReference>
<proteinExistence type="predicted"/>
<name>A0ABT7UDN2_9FIRM</name>
<keyword evidence="3" id="KW-1185">Reference proteome</keyword>
<reference evidence="2 3" key="1">
    <citation type="submission" date="2023-06" db="EMBL/GenBank/DDBJ databases">
        <title>Identification and characterization of horizontal gene transfer across gut microbiota members of farm animals based on homology search.</title>
        <authorList>
            <person name="Schwarzerova J."/>
            <person name="Nykrynova M."/>
            <person name="Jureckova K."/>
            <person name="Cejkova D."/>
            <person name="Rychlik I."/>
        </authorList>
    </citation>
    <scope>NUCLEOTIDE SEQUENCE [LARGE SCALE GENOMIC DNA]</scope>
    <source>
        <strain evidence="2 3">ET39</strain>
    </source>
</reference>
<dbReference type="Proteomes" id="UP001529340">
    <property type="component" value="Unassembled WGS sequence"/>
</dbReference>
<evidence type="ECO:0000259" key="1">
    <source>
        <dbReference type="Pfam" id="PF00561"/>
    </source>
</evidence>
<dbReference type="PANTHER" id="PTHR43433">
    <property type="entry name" value="HYDROLASE, ALPHA/BETA FOLD FAMILY PROTEIN"/>
    <property type="match status" value="1"/>
</dbReference>
<dbReference type="PANTHER" id="PTHR43433:SF5">
    <property type="entry name" value="AB HYDROLASE-1 DOMAIN-CONTAINING PROTEIN"/>
    <property type="match status" value="1"/>
</dbReference>
<comment type="caution">
    <text evidence="2">The sequence shown here is derived from an EMBL/GenBank/DDBJ whole genome shotgun (WGS) entry which is preliminary data.</text>
</comment>
<dbReference type="Gene3D" id="3.40.50.1820">
    <property type="entry name" value="alpha/beta hydrolase"/>
    <property type="match status" value="2"/>
</dbReference>
<organism evidence="2 3">
    <name type="scientific">Amedibacillus dolichus</name>
    <dbReference type="NCBI Taxonomy" id="31971"/>
    <lineage>
        <taxon>Bacteria</taxon>
        <taxon>Bacillati</taxon>
        <taxon>Bacillota</taxon>
        <taxon>Erysipelotrichia</taxon>
        <taxon>Erysipelotrichales</taxon>
        <taxon>Erysipelotrichaceae</taxon>
        <taxon>Amedibacillus</taxon>
    </lineage>
</organism>
<dbReference type="EMBL" id="JAUDCG010000041">
    <property type="protein sequence ID" value="MDM8157729.1"/>
    <property type="molecule type" value="Genomic_DNA"/>
</dbReference>
<dbReference type="SUPFAM" id="SSF53474">
    <property type="entry name" value="alpha/beta-Hydrolases"/>
    <property type="match status" value="1"/>
</dbReference>
<dbReference type="InterPro" id="IPR050471">
    <property type="entry name" value="AB_hydrolase"/>
</dbReference>
<evidence type="ECO:0000313" key="2">
    <source>
        <dbReference type="EMBL" id="MDM8157729.1"/>
    </source>
</evidence>
<dbReference type="InterPro" id="IPR000073">
    <property type="entry name" value="AB_hydrolase_1"/>
</dbReference>
<dbReference type="RefSeq" id="WP_289608175.1">
    <property type="nucleotide sequence ID" value="NZ_JAUDCG010000041.1"/>
</dbReference>
<dbReference type="GO" id="GO:0016787">
    <property type="term" value="F:hydrolase activity"/>
    <property type="evidence" value="ECO:0007669"/>
    <property type="project" value="UniProtKB-KW"/>
</dbReference>
<reference evidence="3" key="2">
    <citation type="submission" date="2023-06" db="EMBL/GenBank/DDBJ databases">
        <title>Identification and characterization of horizontal gene transfer across gut microbiota members of farm animals based on homology search.</title>
        <authorList>
            <person name="Zeman M."/>
            <person name="Kubasova T."/>
            <person name="Jahodarova E."/>
            <person name="Nykrynova M."/>
            <person name="Rychlik I."/>
        </authorList>
    </citation>
    <scope>NUCLEOTIDE SEQUENCE [LARGE SCALE GENOMIC DNA]</scope>
    <source>
        <strain evidence="3">ET39</strain>
    </source>
</reference>
<gene>
    <name evidence="2" type="ORF">QUV96_08770</name>
</gene>
<feature type="domain" description="AB hydrolase-1" evidence="1">
    <location>
        <begin position="21"/>
        <end position="136"/>
    </location>
</feature>
<protein>
    <submittedName>
        <fullName evidence="2">Alpha/beta hydrolase</fullName>
    </submittedName>
</protein>
<sequence>MAYLHVNGIDLYVEIYGEGTPLVCLHGNGEDHTTFSALGATLNKEFKIHAFDTRGHGRSTMITSYHYADMAQDIAMALEELFEGPVDLLGFSDGGIIALFLAIWFPHLVRRMIVCGANYHPYGIREEGRLAMQQEYDATGNPLMPLMLQEPWLTQEDLHRVSCPVWVVAGEYDIIEEAHTRELAAYLPNARLRIMEDADHSSYVVGSNQLADLCRSFFHENDQKRGGIDRCA</sequence>
<reference evidence="2 3" key="3">
    <citation type="submission" date="2023-06" db="EMBL/GenBank/DDBJ databases">
        <authorList>
            <person name="Zeman M."/>
            <person name="Kubasova T."/>
            <person name="Jahodarova E."/>
            <person name="Nykrynova M."/>
            <person name="Rychlik I."/>
        </authorList>
    </citation>
    <scope>NUCLEOTIDE SEQUENCE [LARGE SCALE GENOMIC DNA]</scope>
    <source>
        <strain evidence="2 3">ET39</strain>
    </source>
</reference>
<evidence type="ECO:0000313" key="3">
    <source>
        <dbReference type="Proteomes" id="UP001529340"/>
    </source>
</evidence>
<dbReference type="InterPro" id="IPR029058">
    <property type="entry name" value="AB_hydrolase_fold"/>
</dbReference>
<keyword evidence="2" id="KW-0378">Hydrolase</keyword>
<accession>A0ABT7UDN2</accession>